<evidence type="ECO:0000256" key="2">
    <source>
        <dbReference type="ARBA" id="ARBA00022603"/>
    </source>
</evidence>
<keyword evidence="5" id="KW-0680">Restriction system</keyword>
<keyword evidence="2 10" id="KW-0489">Methyltransferase</keyword>
<evidence type="ECO:0000256" key="4">
    <source>
        <dbReference type="ARBA" id="ARBA00022691"/>
    </source>
</evidence>
<dbReference type="Pfam" id="PF02384">
    <property type="entry name" value="N6_Mtase"/>
    <property type="match status" value="1"/>
</dbReference>
<comment type="catalytic activity">
    <reaction evidence="7">
        <text>a 2'-deoxyadenosine in DNA + S-adenosyl-L-methionine = an N(6)-methyl-2'-deoxyadenosine in DNA + S-adenosyl-L-homocysteine + H(+)</text>
        <dbReference type="Rhea" id="RHEA:15197"/>
        <dbReference type="Rhea" id="RHEA-COMP:12418"/>
        <dbReference type="Rhea" id="RHEA-COMP:12419"/>
        <dbReference type="ChEBI" id="CHEBI:15378"/>
        <dbReference type="ChEBI" id="CHEBI:57856"/>
        <dbReference type="ChEBI" id="CHEBI:59789"/>
        <dbReference type="ChEBI" id="CHEBI:90615"/>
        <dbReference type="ChEBI" id="CHEBI:90616"/>
        <dbReference type="EC" id="2.1.1.72"/>
    </reaction>
</comment>
<gene>
    <name evidence="10" type="ORF">LFYK43_04890</name>
</gene>
<dbReference type="PANTHER" id="PTHR42933:SF1">
    <property type="entry name" value="SITE-SPECIFIC DNA-METHYLTRANSFERASE (ADENINE-SPECIFIC)"/>
    <property type="match status" value="1"/>
</dbReference>
<name>A0A401IR62_9LACO</name>
<evidence type="ECO:0000256" key="7">
    <source>
        <dbReference type="ARBA" id="ARBA00047942"/>
    </source>
</evidence>
<organism evidence="10 11">
    <name type="scientific">Ligilactobacillus salitolerans</name>
    <dbReference type="NCBI Taxonomy" id="1808352"/>
    <lineage>
        <taxon>Bacteria</taxon>
        <taxon>Bacillati</taxon>
        <taxon>Bacillota</taxon>
        <taxon>Bacilli</taxon>
        <taxon>Lactobacillales</taxon>
        <taxon>Lactobacillaceae</taxon>
        <taxon>Ligilactobacillus</taxon>
    </lineage>
</organism>
<dbReference type="InterPro" id="IPR051537">
    <property type="entry name" value="DNA_Adenine_Mtase"/>
</dbReference>
<dbReference type="EC" id="2.1.1.72" evidence="1"/>
<evidence type="ECO:0000256" key="3">
    <source>
        <dbReference type="ARBA" id="ARBA00022679"/>
    </source>
</evidence>
<feature type="domain" description="DNA methylase adenine-specific" evidence="9">
    <location>
        <begin position="107"/>
        <end position="386"/>
    </location>
</feature>
<accession>A0A401IR62</accession>
<keyword evidence="8" id="KW-0175">Coiled coil</keyword>
<dbReference type="Gene3D" id="3.40.50.150">
    <property type="entry name" value="Vaccinia Virus protein VP39"/>
    <property type="match status" value="1"/>
</dbReference>
<dbReference type="InterPro" id="IPR029063">
    <property type="entry name" value="SAM-dependent_MTases_sf"/>
</dbReference>
<evidence type="ECO:0000256" key="1">
    <source>
        <dbReference type="ARBA" id="ARBA00011900"/>
    </source>
</evidence>
<dbReference type="EMBL" id="BFFP01000005">
    <property type="protein sequence ID" value="GBG94030.1"/>
    <property type="molecule type" value="Genomic_DNA"/>
</dbReference>
<dbReference type="GO" id="GO:0009307">
    <property type="term" value="P:DNA restriction-modification system"/>
    <property type="evidence" value="ECO:0007669"/>
    <property type="project" value="UniProtKB-KW"/>
</dbReference>
<dbReference type="Gene3D" id="3.90.220.20">
    <property type="entry name" value="DNA methylase specificity domains"/>
    <property type="match status" value="1"/>
</dbReference>
<dbReference type="InterPro" id="IPR044946">
    <property type="entry name" value="Restrct_endonuc_typeI_TRD_sf"/>
</dbReference>
<evidence type="ECO:0000259" key="9">
    <source>
        <dbReference type="Pfam" id="PF02384"/>
    </source>
</evidence>
<dbReference type="AlphaFoldDB" id="A0A401IR62"/>
<reference evidence="10 11" key="1">
    <citation type="journal article" date="2019" name="Int. J. Syst. Evol. Microbiol.">
        <title>Lactobacillus salitolerans sp. nov., a novel lactic acid bacterium isolated from spent mushroom substrates.</title>
        <authorList>
            <person name="Tohno M."/>
            <person name="Tanizawa Y."/>
            <person name="Kojima Y."/>
            <person name="Sakamoto M."/>
            <person name="Nakamura Y."/>
            <person name="Ohkuma M."/>
            <person name="Kobayashi H."/>
        </authorList>
    </citation>
    <scope>NUCLEOTIDE SEQUENCE [LARGE SCALE GENOMIC DNA]</scope>
    <source>
        <strain evidence="10 11">YK43</strain>
    </source>
</reference>
<evidence type="ECO:0000256" key="6">
    <source>
        <dbReference type="ARBA" id="ARBA00023125"/>
    </source>
</evidence>
<dbReference type="PANTHER" id="PTHR42933">
    <property type="entry name" value="SLR6095 PROTEIN"/>
    <property type="match status" value="1"/>
</dbReference>
<proteinExistence type="predicted"/>
<dbReference type="OrthoDB" id="9814572at2"/>
<comment type="caution">
    <text evidence="10">The sequence shown here is derived from an EMBL/GenBank/DDBJ whole genome shotgun (WGS) entry which is preliminary data.</text>
</comment>
<dbReference type="GO" id="GO:0008170">
    <property type="term" value="F:N-methyltransferase activity"/>
    <property type="evidence" value="ECO:0007669"/>
    <property type="project" value="InterPro"/>
</dbReference>
<evidence type="ECO:0000256" key="5">
    <source>
        <dbReference type="ARBA" id="ARBA00022747"/>
    </source>
</evidence>
<dbReference type="GO" id="GO:0032259">
    <property type="term" value="P:methylation"/>
    <property type="evidence" value="ECO:0007669"/>
    <property type="project" value="UniProtKB-KW"/>
</dbReference>
<dbReference type="RefSeq" id="WP_124975076.1">
    <property type="nucleotide sequence ID" value="NZ_BFFP01000005.1"/>
</dbReference>
<dbReference type="Proteomes" id="UP000286848">
    <property type="component" value="Unassembled WGS sequence"/>
</dbReference>
<evidence type="ECO:0000313" key="10">
    <source>
        <dbReference type="EMBL" id="GBG94030.1"/>
    </source>
</evidence>
<sequence length="601" mass="67525">MNEKINNKLWSIANKLRGSGVSPEQFLHVICMVLYVGHEDKEVLRKLMLADKEELLTAIAKVQVDQPTKIIGLADEDLLAAIPTNVLVEVYDLVKYLDPQEDAEFLEELMSQMQQNAGKRGSILDDFPQTGKLMMELAAPTPQEKIYDPYFRTGIRYSELLAANPDQQIYAQEPNQLAYVAGQVRSYLRQAGNVQVLHQDVLQEKLSPKINGVVDLTLASPPMHRRMRPEDLDKERYRFGKPSSIVDWAYVMSGLDVLNDTGRAIFNLSNSAVFRGNIDAEIREKIVSADLIEAVIALPDERKVASGVPRVLVLFRMHKTSHQGQVLMINARHLSKKKFDFSQAVHQQIKQILEQGQEKEGVSAWVNNETITKNNGILVPDQYIEQDVFKLSPDLKIRLNREKIGQVPMLELGQVAELYRGFNVTSSDEEPDGSYGLIKISDLAGGKINYAQLARTNGKANTRVENYQVQKGDVLLPIRGELRAAVVVTEAHPNVLLTQNIIGVRPIEGKLDSQWLVEYLNSPVGRALLSGISVGTMIKQIPLQQLKKLAILPNQTQAVADYREKKDGLEEQLRQIQLQMEQAKNEFYQASGIGELFEKSN</sequence>
<dbReference type="SUPFAM" id="SSF116734">
    <property type="entry name" value="DNA methylase specificity domain"/>
    <property type="match status" value="1"/>
</dbReference>
<keyword evidence="4" id="KW-0949">S-adenosyl-L-methionine</keyword>
<feature type="coiled-coil region" evidence="8">
    <location>
        <begin position="552"/>
        <end position="586"/>
    </location>
</feature>
<evidence type="ECO:0000256" key="8">
    <source>
        <dbReference type="SAM" id="Coils"/>
    </source>
</evidence>
<dbReference type="InterPro" id="IPR003356">
    <property type="entry name" value="DNA_methylase_A-5"/>
</dbReference>
<protein>
    <recommendedName>
        <fullName evidence="1">site-specific DNA-methyltransferase (adenine-specific)</fullName>
        <ecNumber evidence="1">2.1.1.72</ecNumber>
    </recommendedName>
</protein>
<keyword evidence="6" id="KW-0238">DNA-binding</keyword>
<evidence type="ECO:0000313" key="11">
    <source>
        <dbReference type="Proteomes" id="UP000286848"/>
    </source>
</evidence>
<dbReference type="GO" id="GO:0003677">
    <property type="term" value="F:DNA binding"/>
    <property type="evidence" value="ECO:0007669"/>
    <property type="project" value="UniProtKB-KW"/>
</dbReference>
<dbReference type="GO" id="GO:0009007">
    <property type="term" value="F:site-specific DNA-methyltransferase (adenine-specific) activity"/>
    <property type="evidence" value="ECO:0007669"/>
    <property type="project" value="UniProtKB-EC"/>
</dbReference>
<dbReference type="SUPFAM" id="SSF53335">
    <property type="entry name" value="S-adenosyl-L-methionine-dependent methyltransferases"/>
    <property type="match status" value="1"/>
</dbReference>
<keyword evidence="11" id="KW-1185">Reference proteome</keyword>
<keyword evidence="3" id="KW-0808">Transferase</keyword>